<dbReference type="AlphaFoldDB" id="A0AAN8A5I9"/>
<organism evidence="2 3">
    <name type="scientific">Elasticomyces elasticus</name>
    <dbReference type="NCBI Taxonomy" id="574655"/>
    <lineage>
        <taxon>Eukaryota</taxon>
        <taxon>Fungi</taxon>
        <taxon>Dikarya</taxon>
        <taxon>Ascomycota</taxon>
        <taxon>Pezizomycotina</taxon>
        <taxon>Dothideomycetes</taxon>
        <taxon>Dothideomycetidae</taxon>
        <taxon>Mycosphaerellales</taxon>
        <taxon>Teratosphaeriaceae</taxon>
        <taxon>Elasticomyces</taxon>
    </lineage>
</organism>
<dbReference type="InterPro" id="IPR008030">
    <property type="entry name" value="NmrA-like"/>
</dbReference>
<protein>
    <recommendedName>
        <fullName evidence="1">NmrA-like domain-containing protein</fullName>
    </recommendedName>
</protein>
<feature type="domain" description="NmrA-like" evidence="1">
    <location>
        <begin position="4"/>
        <end position="241"/>
    </location>
</feature>
<name>A0AAN8A5I9_9PEZI</name>
<dbReference type="InterPro" id="IPR051604">
    <property type="entry name" value="Ergot_Alk_Oxidoreductase"/>
</dbReference>
<dbReference type="SUPFAM" id="SSF51735">
    <property type="entry name" value="NAD(P)-binding Rossmann-fold domains"/>
    <property type="match status" value="1"/>
</dbReference>
<dbReference type="PANTHER" id="PTHR43162">
    <property type="match status" value="1"/>
</dbReference>
<dbReference type="InterPro" id="IPR036291">
    <property type="entry name" value="NAD(P)-bd_dom_sf"/>
</dbReference>
<dbReference type="Gene3D" id="3.40.50.720">
    <property type="entry name" value="NAD(P)-binding Rossmann-like Domain"/>
    <property type="match status" value="1"/>
</dbReference>
<evidence type="ECO:0000313" key="2">
    <source>
        <dbReference type="EMBL" id="KAK5705445.1"/>
    </source>
</evidence>
<proteinExistence type="predicted"/>
<dbReference type="EMBL" id="JAVRQU010000003">
    <property type="protein sequence ID" value="KAK5705445.1"/>
    <property type="molecule type" value="Genomic_DNA"/>
</dbReference>
<dbReference type="Proteomes" id="UP001310594">
    <property type="component" value="Unassembled WGS sequence"/>
</dbReference>
<dbReference type="PANTHER" id="PTHR43162:SF1">
    <property type="entry name" value="PRESTALK A DIFFERENTIATION PROTEIN A"/>
    <property type="match status" value="1"/>
</dbReference>
<sequence length="319" mass="34686">MAVDTILVTAASGNIGTRLIPLLLSTLPSTRLILPTSSAAKLAKYASNSRISIEEGSIKDPYWLGQLCVTQSVSTVFLNLTGTDELFTTMNALDSFQRSGTVKHLVYVSGAGDWTSPAGIKTLITRHTAGHVLMKTIVEQKLQHGGFPFSWTVLGPTLFFDNDLSFPDFLQSSLYDIPLGSKGISRVSCADIALAGVKAVEDRGKTLGGKKITIGSLHKYTDADTAALWSKALGREVHVRPADEEGWEAFEAATVARAGKVWGRDIALMYRVFSEDGWGMTEEEYAFQVQVLGKEPDRYEDGVVQMANGEVKKADKRYA</sequence>
<evidence type="ECO:0000259" key="1">
    <source>
        <dbReference type="Pfam" id="PF05368"/>
    </source>
</evidence>
<gene>
    <name evidence="2" type="ORF">LTR97_002563</name>
</gene>
<dbReference type="Pfam" id="PF05368">
    <property type="entry name" value="NmrA"/>
    <property type="match status" value="1"/>
</dbReference>
<accession>A0AAN8A5I9</accession>
<reference evidence="2" key="1">
    <citation type="submission" date="2023-08" db="EMBL/GenBank/DDBJ databases">
        <title>Black Yeasts Isolated from many extreme environments.</title>
        <authorList>
            <person name="Coleine C."/>
            <person name="Stajich J.E."/>
            <person name="Selbmann L."/>
        </authorList>
    </citation>
    <scope>NUCLEOTIDE SEQUENCE</scope>
    <source>
        <strain evidence="2">CCFEE 5810</strain>
    </source>
</reference>
<evidence type="ECO:0000313" key="3">
    <source>
        <dbReference type="Proteomes" id="UP001310594"/>
    </source>
</evidence>
<comment type="caution">
    <text evidence="2">The sequence shown here is derived from an EMBL/GenBank/DDBJ whole genome shotgun (WGS) entry which is preliminary data.</text>
</comment>